<dbReference type="SUPFAM" id="SSF53335">
    <property type="entry name" value="S-adenosyl-L-methionine-dependent methyltransferases"/>
    <property type="match status" value="1"/>
</dbReference>
<protein>
    <submittedName>
        <fullName evidence="2">Uncharacterized protein</fullName>
    </submittedName>
</protein>
<keyword evidence="1" id="KW-0472">Membrane</keyword>
<accession>A0A813EMX2</accession>
<evidence type="ECO:0000313" key="2">
    <source>
        <dbReference type="EMBL" id="CAE8602016.1"/>
    </source>
</evidence>
<gene>
    <name evidence="2" type="ORF">PGLA1383_LOCUS20276</name>
</gene>
<dbReference type="AlphaFoldDB" id="A0A813EMX2"/>
<evidence type="ECO:0000256" key="1">
    <source>
        <dbReference type="SAM" id="Phobius"/>
    </source>
</evidence>
<keyword evidence="1" id="KW-1133">Transmembrane helix</keyword>
<proteinExistence type="predicted"/>
<name>A0A813EMX2_POLGL</name>
<dbReference type="InterPro" id="IPR029063">
    <property type="entry name" value="SAM-dependent_MTases_sf"/>
</dbReference>
<organism evidence="2 3">
    <name type="scientific">Polarella glacialis</name>
    <name type="common">Dinoflagellate</name>
    <dbReference type="NCBI Taxonomy" id="89957"/>
    <lineage>
        <taxon>Eukaryota</taxon>
        <taxon>Sar</taxon>
        <taxon>Alveolata</taxon>
        <taxon>Dinophyceae</taxon>
        <taxon>Suessiales</taxon>
        <taxon>Suessiaceae</taxon>
        <taxon>Polarella</taxon>
    </lineage>
</organism>
<dbReference type="Proteomes" id="UP000654075">
    <property type="component" value="Unassembled WGS sequence"/>
</dbReference>
<dbReference type="OrthoDB" id="427360at2759"/>
<feature type="transmembrane region" description="Helical" evidence="1">
    <location>
        <begin position="6"/>
        <end position="28"/>
    </location>
</feature>
<comment type="caution">
    <text evidence="2">The sequence shown here is derived from an EMBL/GenBank/DDBJ whole genome shotgun (WGS) entry which is preliminary data.</text>
</comment>
<reference evidence="2" key="1">
    <citation type="submission" date="2021-02" db="EMBL/GenBank/DDBJ databases">
        <authorList>
            <person name="Dougan E. K."/>
            <person name="Rhodes N."/>
            <person name="Thang M."/>
            <person name="Chan C."/>
        </authorList>
    </citation>
    <scope>NUCLEOTIDE SEQUENCE</scope>
</reference>
<dbReference type="EMBL" id="CAJNNV010013766">
    <property type="protein sequence ID" value="CAE8602016.1"/>
    <property type="molecule type" value="Genomic_DNA"/>
</dbReference>
<dbReference type="Gene3D" id="3.40.50.150">
    <property type="entry name" value="Vaccinia Virus protein VP39"/>
    <property type="match status" value="1"/>
</dbReference>
<evidence type="ECO:0000313" key="3">
    <source>
        <dbReference type="Proteomes" id="UP000654075"/>
    </source>
</evidence>
<keyword evidence="3" id="KW-1185">Reference proteome</keyword>
<keyword evidence="1" id="KW-0812">Transmembrane</keyword>
<sequence length="330" mass="35510">MVLPGAFAGLAIGGLWVHCFLLPSLLILTVGEEVTGQLTHEDAPHRLRLSVVLRDAFVCERYLASQCSNVNAFEELAGSCQQGKVNASRQGKLPEVPPEVLQGSCFPPPSLSLFPDASPGQLGCISRSLQFGRLLWCLVRGSAVRSVLELFTGIGSGSTLLLAHGLLACGAGWLYSFERELQNVAHAKMVLQGEGLETVGVHLEGYSGVDSLAAADALVSRPGARLFHGDLNKHLGLLHVLCKLTGGIDLVVLDPPFDLKEAWPHVEAACKPRFVAIHNVNLPGHAGWIREHLLGHITGNWHEVASGSHPSHATWNDTAIRRWSLLARDL</sequence>